<keyword evidence="5" id="KW-0255">Endonuclease</keyword>
<gene>
    <name evidence="8" type="ORF">ERS008502_04039</name>
</gene>
<evidence type="ECO:0000256" key="1">
    <source>
        <dbReference type="ARBA" id="ARBA00003293"/>
    </source>
</evidence>
<keyword evidence="4" id="KW-0540">Nuclease</keyword>
<evidence type="ECO:0000256" key="4">
    <source>
        <dbReference type="ARBA" id="ARBA00022722"/>
    </source>
</evidence>
<feature type="domain" description="Replication gene A protein-like" evidence="7">
    <location>
        <begin position="141"/>
        <end position="470"/>
    </location>
</feature>
<evidence type="ECO:0000313" key="8">
    <source>
        <dbReference type="EMBL" id="CNI70803.1"/>
    </source>
</evidence>
<sequence length="761" mass="85991">MTSINNMRGRITPTAPLPYPGSGAAVPAYTYPGSKPRQTLPGIQRPLTREQLIQGQAVLANIHNLPHFLRSQFISRYQYLLVNKGLNDANKWLVFVFDQRIWPRIQVVNSKNVMRLSASMSFSTDAPTYASLAGMHDKELRRFARKIGDELMVAYNHHCDECIKANQGDRAVLLQADTQVRIFGDLARMARAFNITPMHWRKYLKGRLDITSAIASLSRLVNPEWWERKLKAQRTRWREALLIAVGNVSRDKSASSYASKQAIREVFARRQSNLEYLKSCQLENVETGERIDLIDKVMASISNPEIRRMELMSTIAGIEKYAASQKHVGMFLTITTPSKYHPTRLIGKGDNTKIQLNHKWDDEAYSPKDGQSYLCKIWSKMRTAFKDNELSVYGMRVVEPHHDGTPHWHMMLFCQRRQRQQVIDIMRRYALKEDGDERGAAKYRFECKHLNKGGAAGYIAKYIAKNIDGYALEGERDHETGELLTESAAAVTAWAATWRIPQFRPIGIPSMGAYRECRRIRFISLAETFDETVEAVRHAADEGDFAAYIMAQGGTNCGNQTVRLAKRIADELNAYDEEVQKVVGIYAPHLGADHVHETRTTQWRIVAGAVDVEPLTLKSASGAPRSPVNNCGLGGKTPALNDPNGQAKTPVMAMEYPPDAVIDWSDTAAVKAMVARVKEKQPTISKIQRSYDPTKGRLIAPSARLTREERQRIPQIRNDLLLKDITVQRWVLESLARGAKMSVGDAVIHYPTLSDWPEFDD</sequence>
<proteinExistence type="inferred from homology"/>
<dbReference type="RefSeq" id="WP_049679335.1">
    <property type="nucleotide sequence ID" value="NZ_CABMMJ010000018.1"/>
</dbReference>
<evidence type="ECO:0000259" key="7">
    <source>
        <dbReference type="Pfam" id="PF05840"/>
    </source>
</evidence>
<dbReference type="EMBL" id="CQBM01000018">
    <property type="protein sequence ID" value="CNI70803.1"/>
    <property type="molecule type" value="Genomic_DNA"/>
</dbReference>
<protein>
    <submittedName>
        <fullName evidence="8">Phage replication protein</fullName>
    </submittedName>
</protein>
<dbReference type="AlphaFoldDB" id="A0AA36PKS4"/>
<name>A0AA36PKS4_YERMO</name>
<evidence type="ECO:0000256" key="3">
    <source>
        <dbReference type="ARBA" id="ARBA00022705"/>
    </source>
</evidence>
<comment type="caution">
    <text evidence="8">The sequence shown here is derived from an EMBL/GenBank/DDBJ whole genome shotgun (WGS) entry which is preliminary data.</text>
</comment>
<comment type="similarity">
    <text evidence="2">Belongs to the phage GPA family.</text>
</comment>
<dbReference type="GO" id="GO:0006260">
    <property type="term" value="P:DNA replication"/>
    <property type="evidence" value="ECO:0007669"/>
    <property type="project" value="UniProtKB-KW"/>
</dbReference>
<reference evidence="8 9" key="1">
    <citation type="submission" date="2015-03" db="EMBL/GenBank/DDBJ databases">
        <authorList>
            <consortium name="Pathogen Informatics"/>
            <person name="Murphy D."/>
        </authorList>
    </citation>
    <scope>NUCLEOTIDE SEQUENCE [LARGE SCALE GENOMIC DNA]</scope>
    <source>
        <strain evidence="8 9">FE82747</strain>
    </source>
</reference>
<accession>A0AA36PKS4</accession>
<keyword evidence="6" id="KW-0378">Hydrolase</keyword>
<dbReference type="GO" id="GO:0016787">
    <property type="term" value="F:hydrolase activity"/>
    <property type="evidence" value="ECO:0007669"/>
    <property type="project" value="UniProtKB-KW"/>
</dbReference>
<evidence type="ECO:0000313" key="9">
    <source>
        <dbReference type="Proteomes" id="UP000040841"/>
    </source>
</evidence>
<evidence type="ECO:0000256" key="6">
    <source>
        <dbReference type="ARBA" id="ARBA00022801"/>
    </source>
</evidence>
<evidence type="ECO:0000256" key="5">
    <source>
        <dbReference type="ARBA" id="ARBA00022759"/>
    </source>
</evidence>
<comment type="function">
    <text evidence="1">Possible endonuclease which induces a single-strand cut and initiates DNA replication.</text>
</comment>
<organism evidence="8 9">
    <name type="scientific">Yersinia mollaretii</name>
    <dbReference type="NCBI Taxonomy" id="33060"/>
    <lineage>
        <taxon>Bacteria</taxon>
        <taxon>Pseudomonadati</taxon>
        <taxon>Pseudomonadota</taxon>
        <taxon>Gammaproteobacteria</taxon>
        <taxon>Enterobacterales</taxon>
        <taxon>Yersiniaceae</taxon>
        <taxon>Yersinia</taxon>
    </lineage>
</organism>
<dbReference type="InterPro" id="IPR008766">
    <property type="entry name" value="Replication_gene_A-like"/>
</dbReference>
<evidence type="ECO:0000256" key="2">
    <source>
        <dbReference type="ARBA" id="ARBA00009260"/>
    </source>
</evidence>
<dbReference type="Proteomes" id="UP000040841">
    <property type="component" value="Unassembled WGS sequence"/>
</dbReference>
<dbReference type="Pfam" id="PF05840">
    <property type="entry name" value="Phage_GPA"/>
    <property type="match status" value="1"/>
</dbReference>
<keyword evidence="3" id="KW-0235">DNA replication</keyword>
<dbReference type="GO" id="GO:0004519">
    <property type="term" value="F:endonuclease activity"/>
    <property type="evidence" value="ECO:0007669"/>
    <property type="project" value="UniProtKB-KW"/>
</dbReference>